<organism evidence="1 2">
    <name type="scientific">Candidatus Syntrophosphaera thermopropionivorans</name>
    <dbReference type="NCBI Taxonomy" id="2593015"/>
    <lineage>
        <taxon>Bacteria</taxon>
        <taxon>Pseudomonadati</taxon>
        <taxon>Candidatus Cloacimonadota</taxon>
        <taxon>Candidatus Cloacimonadia</taxon>
        <taxon>Candidatus Cloacimonadales</taxon>
        <taxon>Candidatus Cloacimonadaceae</taxon>
        <taxon>Candidatus Syntrophosphaera</taxon>
    </lineage>
</organism>
<evidence type="ECO:0000313" key="1">
    <source>
        <dbReference type="EMBL" id="TDF74173.1"/>
    </source>
</evidence>
<proteinExistence type="predicted"/>
<comment type="caution">
    <text evidence="1">The sequence shown here is derived from an EMBL/GenBank/DDBJ whole genome shotgun (WGS) entry which is preliminary data.</text>
</comment>
<dbReference type="EMBL" id="SMOG01000002">
    <property type="protein sequence ID" value="TDF74173.1"/>
    <property type="molecule type" value="Genomic_DNA"/>
</dbReference>
<reference evidence="1" key="1">
    <citation type="submission" date="2019-03" db="EMBL/GenBank/DDBJ databases">
        <title>Candidatus Syntrophosphaera thermopropionivorans: a novel player in syntrophic propionate oxidation during anaerobic digestion.</title>
        <authorList>
            <person name="Dyksma S."/>
        </authorList>
    </citation>
    <scope>NUCLEOTIDE SEQUENCE</scope>
    <source>
        <strain evidence="1">W5</strain>
    </source>
</reference>
<name>A0AC61QKI5_9BACT</name>
<accession>A0AC61QKI5</accession>
<protein>
    <submittedName>
        <fullName evidence="1">Exodeoxyribonuclease VII large subunit</fullName>
    </submittedName>
</protein>
<gene>
    <name evidence="1" type="ORF">E0946_01740</name>
</gene>
<sequence>MDELIVFSVSEVTSHLKQVIESQIEPLYVRGEISNYTRHPSGHIYFSLKDANATLRCTFFRGSNIYLDFEPEEGMEVICYGKLTIYEKGSTYNLNVYSMQLAGKGDLARQFELLKKKLQAEGLFEEAHKKPLPKFPQRIGIVTSPAGAALQDILNILRRRYPVEVIVFPALVQGEEAPPTLIQGIKYFNEKEKVDVIILARGGGSQEELFCFNDEQLARAIYDSEIPIISAVGHEIDFTIADFVADLRAPTPSAAAELVVPNRVDIINYLKALEERLTNSIKNKIYITRNQINELRLALTSLHPRAIWQNYKKRIDQASIEFLNLASLMQQQLHRNNQQQREAFHTMQYLLQSKLHQYQQNLDEMTLTLPSEMAKKFKETENRISMLELQLESVSPKHMLEKGYALVQKGEHIVTSVQELTLEEELSLRMKDGSAEVKVQDIHPELDNGNSSLEQ</sequence>
<keyword evidence="2" id="KW-1185">Reference proteome</keyword>
<dbReference type="Proteomes" id="UP000294588">
    <property type="component" value="Unassembled WGS sequence"/>
</dbReference>
<evidence type="ECO:0000313" key="2">
    <source>
        <dbReference type="Proteomes" id="UP000294588"/>
    </source>
</evidence>